<keyword evidence="5 11" id="KW-0500">Molybdenum</keyword>
<dbReference type="GO" id="GO:0046872">
    <property type="term" value="F:metal ion binding"/>
    <property type="evidence" value="ECO:0007669"/>
    <property type="project" value="UniProtKB-UniRule"/>
</dbReference>
<dbReference type="Gene3D" id="2.170.190.11">
    <property type="entry name" value="Molybdopterin biosynthesis moea protein, domain 3"/>
    <property type="match status" value="1"/>
</dbReference>
<sequence>MSSRDQQPGLLTVEEALQRLLEAARPTADIETIPLTAALGRVLAENQHSPVDVPPADNSAMDGFALRFSDCTPDGEATLPVSQRIPAGTVPEPLQPASAARIFTGAEVPPGADTVVIQEQCQWDESAVRFSGAKPQANIRPRGQDIEKGAIVLQQGRRLTPQDLGLLASVGIAKLPVYRRLRVAVLCTGDELVEPGETLIPGHIYNSNRYMLLGLLQALGFDCVDIGIVADDSEATEQALLKAAAEADCILSSGGVSVGEEDHVKACVDKLGSLDLWRVAIKPGKPLAYGHVRDVPFIGLPGNPVSVFVTFAITARPYLLKTQGASDCSPLTIPVVAGFSRPNSAKRQEYLRARLVPDDQGRQRAELAGSQSSGVLSSVCRGDGLVIHKLGEAISEGDQVLFLPFPDLLY</sequence>
<proteinExistence type="inferred from homology"/>
<reference evidence="13" key="1">
    <citation type="journal article" date="2010" name="Int. J. Syst. Evol. Microbiol.">
        <title>Porticoccus litoralis gen. nov., sp. nov., a gammaproteobacterium isolated from the Yellow Sea.</title>
        <authorList>
            <person name="Oh H.M."/>
            <person name="Kim H."/>
            <person name="Kim K.M."/>
            <person name="Min G.S."/>
            <person name="Cho J.C."/>
        </authorList>
    </citation>
    <scope>NUCLEOTIDE SEQUENCE</scope>
    <source>
        <strain evidence="13">DSM 25064</strain>
    </source>
</reference>
<dbReference type="InterPro" id="IPR036135">
    <property type="entry name" value="MoeA_linker/N_sf"/>
</dbReference>
<feature type="domain" description="MoaB/Mog" evidence="12">
    <location>
        <begin position="184"/>
        <end position="321"/>
    </location>
</feature>
<reference evidence="13" key="2">
    <citation type="submission" date="2023-08" db="EMBL/GenBank/DDBJ databases">
        <authorList>
            <person name="Luo J."/>
        </authorList>
    </citation>
    <scope>NUCLEOTIDE SEQUENCE</scope>
    <source>
        <strain evidence="13">DSM 25064</strain>
    </source>
</reference>
<dbReference type="InterPro" id="IPR036425">
    <property type="entry name" value="MoaB/Mog-like_dom_sf"/>
</dbReference>
<dbReference type="PANTHER" id="PTHR10192">
    <property type="entry name" value="MOLYBDOPTERIN BIOSYNTHESIS PROTEIN"/>
    <property type="match status" value="1"/>
</dbReference>
<dbReference type="InterPro" id="IPR038987">
    <property type="entry name" value="MoeA-like"/>
</dbReference>
<dbReference type="Gene3D" id="3.90.105.10">
    <property type="entry name" value="Molybdopterin biosynthesis moea protein, domain 2"/>
    <property type="match status" value="1"/>
</dbReference>
<keyword evidence="7 11" id="KW-0479">Metal-binding</keyword>
<evidence type="ECO:0000259" key="12">
    <source>
        <dbReference type="SMART" id="SM00852"/>
    </source>
</evidence>
<dbReference type="AlphaFoldDB" id="A0AAW8B5Z4"/>
<comment type="cofactor">
    <cofactor evidence="1 11">
        <name>Mg(2+)</name>
        <dbReference type="ChEBI" id="CHEBI:18420"/>
    </cofactor>
</comment>
<evidence type="ECO:0000256" key="9">
    <source>
        <dbReference type="ARBA" id="ARBA00023150"/>
    </source>
</evidence>
<evidence type="ECO:0000256" key="11">
    <source>
        <dbReference type="RuleBase" id="RU365090"/>
    </source>
</evidence>
<keyword evidence="6 11" id="KW-0808">Transferase</keyword>
<evidence type="ECO:0000256" key="8">
    <source>
        <dbReference type="ARBA" id="ARBA00022842"/>
    </source>
</evidence>
<organism evidence="13 14">
    <name type="scientific">Porticoccus litoralis</name>
    <dbReference type="NCBI Taxonomy" id="434086"/>
    <lineage>
        <taxon>Bacteria</taxon>
        <taxon>Pseudomonadati</taxon>
        <taxon>Pseudomonadota</taxon>
        <taxon>Gammaproteobacteria</taxon>
        <taxon>Cellvibrionales</taxon>
        <taxon>Porticoccaceae</taxon>
        <taxon>Porticoccus</taxon>
    </lineage>
</organism>
<dbReference type="Gene3D" id="3.40.980.10">
    <property type="entry name" value="MoaB/Mog-like domain"/>
    <property type="match status" value="1"/>
</dbReference>
<dbReference type="Proteomes" id="UP001178354">
    <property type="component" value="Unassembled WGS sequence"/>
</dbReference>
<evidence type="ECO:0000256" key="2">
    <source>
        <dbReference type="ARBA" id="ARBA00002901"/>
    </source>
</evidence>
<comment type="similarity">
    <text evidence="4 11">Belongs to the MoeA family.</text>
</comment>
<evidence type="ECO:0000256" key="10">
    <source>
        <dbReference type="ARBA" id="ARBA00047317"/>
    </source>
</evidence>
<evidence type="ECO:0000256" key="6">
    <source>
        <dbReference type="ARBA" id="ARBA00022679"/>
    </source>
</evidence>
<comment type="pathway">
    <text evidence="3 11">Cofactor biosynthesis; molybdopterin biosynthesis.</text>
</comment>
<dbReference type="SUPFAM" id="SSF53218">
    <property type="entry name" value="Molybdenum cofactor biosynthesis proteins"/>
    <property type="match status" value="1"/>
</dbReference>
<dbReference type="NCBIfam" id="TIGR00177">
    <property type="entry name" value="molyb_syn"/>
    <property type="match status" value="1"/>
</dbReference>
<evidence type="ECO:0000256" key="4">
    <source>
        <dbReference type="ARBA" id="ARBA00010763"/>
    </source>
</evidence>
<dbReference type="SUPFAM" id="SSF63882">
    <property type="entry name" value="MoeA N-terminal region -like"/>
    <property type="match status" value="1"/>
</dbReference>
<comment type="caution">
    <text evidence="13">The sequence shown here is derived from an EMBL/GenBank/DDBJ whole genome shotgun (WGS) entry which is preliminary data.</text>
</comment>
<dbReference type="CDD" id="cd00887">
    <property type="entry name" value="MoeA"/>
    <property type="match status" value="1"/>
</dbReference>
<keyword evidence="9 11" id="KW-0501">Molybdenum cofactor biosynthesis</keyword>
<keyword evidence="8 11" id="KW-0460">Magnesium</keyword>
<evidence type="ECO:0000256" key="1">
    <source>
        <dbReference type="ARBA" id="ARBA00001946"/>
    </source>
</evidence>
<dbReference type="FunFam" id="3.40.980.10:FF:000004">
    <property type="entry name" value="Molybdopterin molybdenumtransferase"/>
    <property type="match status" value="1"/>
</dbReference>
<dbReference type="EMBL" id="JAUUUU010000007">
    <property type="protein sequence ID" value="MDP1521474.1"/>
    <property type="molecule type" value="Genomic_DNA"/>
</dbReference>
<keyword evidence="14" id="KW-1185">Reference proteome</keyword>
<dbReference type="RefSeq" id="WP_305171138.1">
    <property type="nucleotide sequence ID" value="NZ_JAUUUU010000007.1"/>
</dbReference>
<dbReference type="Gene3D" id="2.40.340.10">
    <property type="entry name" value="MoeA, C-terminal, domain IV"/>
    <property type="match status" value="1"/>
</dbReference>
<dbReference type="SUPFAM" id="SSF63867">
    <property type="entry name" value="MoeA C-terminal domain-like"/>
    <property type="match status" value="1"/>
</dbReference>
<evidence type="ECO:0000256" key="3">
    <source>
        <dbReference type="ARBA" id="ARBA00005046"/>
    </source>
</evidence>
<dbReference type="GO" id="GO:0006777">
    <property type="term" value="P:Mo-molybdopterin cofactor biosynthetic process"/>
    <property type="evidence" value="ECO:0007669"/>
    <property type="project" value="UniProtKB-UniRule"/>
</dbReference>
<dbReference type="Pfam" id="PF03454">
    <property type="entry name" value="MoeA_C"/>
    <property type="match status" value="1"/>
</dbReference>
<dbReference type="Pfam" id="PF03453">
    <property type="entry name" value="MoeA_N"/>
    <property type="match status" value="1"/>
</dbReference>
<evidence type="ECO:0000313" key="14">
    <source>
        <dbReference type="Proteomes" id="UP001178354"/>
    </source>
</evidence>
<name>A0AAW8B5Z4_9GAMM</name>
<dbReference type="InterPro" id="IPR001453">
    <property type="entry name" value="MoaB/Mog_dom"/>
</dbReference>
<evidence type="ECO:0000313" key="13">
    <source>
        <dbReference type="EMBL" id="MDP1521474.1"/>
    </source>
</evidence>
<dbReference type="InterPro" id="IPR036688">
    <property type="entry name" value="MoeA_C_domain_IV_sf"/>
</dbReference>
<dbReference type="SMART" id="SM00852">
    <property type="entry name" value="MoCF_biosynth"/>
    <property type="match status" value="1"/>
</dbReference>
<dbReference type="Pfam" id="PF00994">
    <property type="entry name" value="MoCF_biosynth"/>
    <property type="match status" value="1"/>
</dbReference>
<dbReference type="InterPro" id="IPR005110">
    <property type="entry name" value="MoeA_linker/N"/>
</dbReference>
<comment type="catalytic activity">
    <reaction evidence="10">
        <text>adenylyl-molybdopterin + molybdate = Mo-molybdopterin + AMP + H(+)</text>
        <dbReference type="Rhea" id="RHEA:35047"/>
        <dbReference type="ChEBI" id="CHEBI:15378"/>
        <dbReference type="ChEBI" id="CHEBI:36264"/>
        <dbReference type="ChEBI" id="CHEBI:62727"/>
        <dbReference type="ChEBI" id="CHEBI:71302"/>
        <dbReference type="ChEBI" id="CHEBI:456215"/>
        <dbReference type="EC" id="2.10.1.1"/>
    </reaction>
</comment>
<dbReference type="GO" id="GO:0005829">
    <property type="term" value="C:cytosol"/>
    <property type="evidence" value="ECO:0007669"/>
    <property type="project" value="TreeGrafter"/>
</dbReference>
<evidence type="ECO:0000256" key="5">
    <source>
        <dbReference type="ARBA" id="ARBA00022505"/>
    </source>
</evidence>
<dbReference type="NCBIfam" id="NF045515">
    <property type="entry name" value="Glp_gephyrin"/>
    <property type="match status" value="1"/>
</dbReference>
<comment type="function">
    <text evidence="2 11">Catalyzes the insertion of molybdate into adenylated molybdopterin with the concomitant release of AMP.</text>
</comment>
<evidence type="ECO:0000256" key="7">
    <source>
        <dbReference type="ARBA" id="ARBA00022723"/>
    </source>
</evidence>
<dbReference type="GO" id="GO:0061599">
    <property type="term" value="F:molybdopterin molybdotransferase activity"/>
    <property type="evidence" value="ECO:0007669"/>
    <property type="project" value="UniProtKB-UniRule"/>
</dbReference>
<gene>
    <name evidence="13" type="ORF">Q8A57_10885</name>
</gene>
<dbReference type="InterPro" id="IPR005111">
    <property type="entry name" value="MoeA_C_domain_IV"/>
</dbReference>
<protein>
    <recommendedName>
        <fullName evidence="11">Molybdopterin molybdenumtransferase</fullName>
        <ecNumber evidence="11">2.10.1.1</ecNumber>
    </recommendedName>
</protein>
<dbReference type="EC" id="2.10.1.1" evidence="11"/>
<dbReference type="PANTHER" id="PTHR10192:SF5">
    <property type="entry name" value="GEPHYRIN"/>
    <property type="match status" value="1"/>
</dbReference>
<accession>A0AAW8B5Z4</accession>